<dbReference type="InterPro" id="IPR050951">
    <property type="entry name" value="Retrovirus_Pol_polyprotein"/>
</dbReference>
<dbReference type="InterPro" id="IPR043502">
    <property type="entry name" value="DNA/RNA_pol_sf"/>
</dbReference>
<gene>
    <name evidence="2" type="ORF">MTR67_043652</name>
</gene>
<keyword evidence="1" id="KW-0812">Transmembrane</keyword>
<dbReference type="AlphaFoldDB" id="A0AAF0ZS88"/>
<dbReference type="PANTHER" id="PTHR37984">
    <property type="entry name" value="PROTEIN CBG26694"/>
    <property type="match status" value="1"/>
</dbReference>
<evidence type="ECO:0000256" key="1">
    <source>
        <dbReference type="SAM" id="Phobius"/>
    </source>
</evidence>
<evidence type="ECO:0000313" key="2">
    <source>
        <dbReference type="EMBL" id="WMV50267.1"/>
    </source>
</evidence>
<dbReference type="Gene3D" id="1.10.340.70">
    <property type="match status" value="1"/>
</dbReference>
<accession>A0AAF0ZS88</accession>
<feature type="transmembrane region" description="Helical" evidence="1">
    <location>
        <begin position="342"/>
        <end position="364"/>
    </location>
</feature>
<dbReference type="Proteomes" id="UP001234989">
    <property type="component" value="Chromosome 10"/>
</dbReference>
<keyword evidence="1" id="KW-0472">Membrane</keyword>
<proteinExistence type="predicted"/>
<dbReference type="Gene3D" id="3.10.10.10">
    <property type="entry name" value="HIV Type 1 Reverse Transcriptase, subunit A, domain 1"/>
    <property type="match status" value="1"/>
</dbReference>
<reference evidence="2" key="1">
    <citation type="submission" date="2023-08" db="EMBL/GenBank/DDBJ databases">
        <title>A de novo genome assembly of Solanum verrucosum Schlechtendal, a Mexican diploid species geographically isolated from the other diploid A-genome species in potato relatives.</title>
        <authorList>
            <person name="Hosaka K."/>
        </authorList>
    </citation>
    <scope>NUCLEOTIDE SEQUENCE</scope>
    <source>
        <tissue evidence="2">Young leaves</tissue>
    </source>
</reference>
<keyword evidence="3" id="KW-1185">Reference proteome</keyword>
<organism evidence="2 3">
    <name type="scientific">Solanum verrucosum</name>
    <dbReference type="NCBI Taxonomy" id="315347"/>
    <lineage>
        <taxon>Eukaryota</taxon>
        <taxon>Viridiplantae</taxon>
        <taxon>Streptophyta</taxon>
        <taxon>Embryophyta</taxon>
        <taxon>Tracheophyta</taxon>
        <taxon>Spermatophyta</taxon>
        <taxon>Magnoliopsida</taxon>
        <taxon>eudicotyledons</taxon>
        <taxon>Gunneridae</taxon>
        <taxon>Pentapetalae</taxon>
        <taxon>asterids</taxon>
        <taxon>lamiids</taxon>
        <taxon>Solanales</taxon>
        <taxon>Solanaceae</taxon>
        <taxon>Solanoideae</taxon>
        <taxon>Solaneae</taxon>
        <taxon>Solanum</taxon>
    </lineage>
</organism>
<keyword evidence="1" id="KW-1133">Transmembrane helix</keyword>
<dbReference type="EMBL" id="CP133621">
    <property type="protein sequence ID" value="WMV50267.1"/>
    <property type="molecule type" value="Genomic_DNA"/>
</dbReference>
<dbReference type="PANTHER" id="PTHR37984:SF5">
    <property type="entry name" value="PROTEIN NYNRIN-LIKE"/>
    <property type="match status" value="1"/>
</dbReference>
<protein>
    <submittedName>
        <fullName evidence="2">Uncharacterized protein</fullName>
    </submittedName>
</protein>
<name>A0AAF0ZS88_SOLVR</name>
<dbReference type="Gene3D" id="3.30.70.270">
    <property type="match status" value="1"/>
</dbReference>
<dbReference type="SUPFAM" id="SSF56672">
    <property type="entry name" value="DNA/RNA polymerases"/>
    <property type="match status" value="1"/>
</dbReference>
<dbReference type="InterPro" id="IPR043128">
    <property type="entry name" value="Rev_trsase/Diguanyl_cyclase"/>
</dbReference>
<evidence type="ECO:0000313" key="3">
    <source>
        <dbReference type="Proteomes" id="UP001234989"/>
    </source>
</evidence>
<sequence>MCINNMRLNKVTIKNEYPILMIDHLFDLLQGASHFSNIDLRSHYHQFRVRDSDISKIAIRTRNEEEHAYILRVVLQTLTDRQLFTKFSKSHVLSLPEGSDDYVIYCDEPRVGLGCVLMLQDLFTDHKSLQYVFTQKELNLCHRRWLVFLEYYDMSVHYHPVKVKEKQDSDLTFLQLKGAVHQHRVKVFSQLGNGVLFYQVGLCVPKVGELRQKILAEAHNSRYYILPGDTKMYCDLREVFWWNGSHRARYHDRSHELWSLGQRLGQCVLSFLILRHLHEPSHKLWSRLLVVEWLMKVCHFEAALTELLPSLRKPHHEPWTTPLAVVVVMYLRQYAPSLGQPWTLAWALPLFLGTCLLASTLVALN</sequence>